<gene>
    <name evidence="2" type="ORF">KL86CLO1_10516</name>
</gene>
<evidence type="ECO:0000256" key="1">
    <source>
        <dbReference type="SAM" id="MobiDB-lite"/>
    </source>
</evidence>
<accession>A0A212J4T4</accession>
<reference evidence="2" key="1">
    <citation type="submission" date="2016-04" db="EMBL/GenBank/DDBJ databases">
        <authorList>
            <person name="Evans L.H."/>
            <person name="Alamgir A."/>
            <person name="Owens N."/>
            <person name="Weber N.D."/>
            <person name="Virtaneva K."/>
            <person name="Barbian K."/>
            <person name="Babar A."/>
            <person name="Rosenke K."/>
        </authorList>
    </citation>
    <scope>NUCLEOTIDE SEQUENCE</scope>
    <source>
        <strain evidence="2">86</strain>
    </source>
</reference>
<feature type="region of interest" description="Disordered" evidence="1">
    <location>
        <begin position="46"/>
        <end position="66"/>
    </location>
</feature>
<dbReference type="EMBL" id="FLUN01000001">
    <property type="protein sequence ID" value="SBV94456.1"/>
    <property type="molecule type" value="Genomic_DNA"/>
</dbReference>
<proteinExistence type="predicted"/>
<sequence length="108" mass="11410">MKTVRVAGGIVQEIIPDYAKPVDQWYGEAFAAQCHEAPDEVEQGWRYDADTGTFAPPAEPESPTPAPLDALTVTQLAVAELAQTVEDNNTATQLAIAELAEALLGGAT</sequence>
<dbReference type="AlphaFoldDB" id="A0A212J4T4"/>
<feature type="compositionally biased region" description="Pro residues" evidence="1">
    <location>
        <begin position="57"/>
        <end position="66"/>
    </location>
</feature>
<evidence type="ECO:0000313" key="2">
    <source>
        <dbReference type="EMBL" id="SBV94456.1"/>
    </source>
</evidence>
<protein>
    <submittedName>
        <fullName evidence="2">Uncharacterized protein</fullName>
    </submittedName>
</protein>
<organism evidence="2">
    <name type="scientific">uncultured Eubacteriales bacterium</name>
    <dbReference type="NCBI Taxonomy" id="172733"/>
    <lineage>
        <taxon>Bacteria</taxon>
        <taxon>Bacillati</taxon>
        <taxon>Bacillota</taxon>
        <taxon>Clostridia</taxon>
        <taxon>Eubacteriales</taxon>
        <taxon>environmental samples</taxon>
    </lineage>
</organism>
<name>A0A212J4T4_9FIRM</name>